<feature type="chain" id="PRO_5038468792" evidence="1">
    <location>
        <begin position="22"/>
        <end position="93"/>
    </location>
</feature>
<reference evidence="2 3" key="1">
    <citation type="submission" date="2020-07" db="EMBL/GenBank/DDBJ databases">
        <title>Sequencing the genomes of 1000 actinobacteria strains.</title>
        <authorList>
            <person name="Klenk H.-P."/>
        </authorList>
    </citation>
    <scope>NUCLEOTIDE SEQUENCE [LARGE SCALE GENOMIC DNA]</scope>
    <source>
        <strain evidence="2 3">DSM 19082</strain>
    </source>
</reference>
<evidence type="ECO:0000313" key="3">
    <source>
        <dbReference type="Proteomes" id="UP000582231"/>
    </source>
</evidence>
<dbReference type="AlphaFoldDB" id="A0A852RXQ1"/>
<accession>A0A852RXQ1</accession>
<evidence type="ECO:0000256" key="1">
    <source>
        <dbReference type="SAM" id="SignalP"/>
    </source>
</evidence>
<feature type="signal peptide" evidence="1">
    <location>
        <begin position="1"/>
        <end position="21"/>
    </location>
</feature>
<name>A0A852RXQ1_9ACTN</name>
<gene>
    <name evidence="2" type="ORF">BJ958_002868</name>
</gene>
<organism evidence="2 3">
    <name type="scientific">Nocardioides kongjuensis</name>
    <dbReference type="NCBI Taxonomy" id="349522"/>
    <lineage>
        <taxon>Bacteria</taxon>
        <taxon>Bacillati</taxon>
        <taxon>Actinomycetota</taxon>
        <taxon>Actinomycetes</taxon>
        <taxon>Propionibacteriales</taxon>
        <taxon>Nocardioidaceae</taxon>
        <taxon>Nocardioides</taxon>
    </lineage>
</organism>
<evidence type="ECO:0000313" key="2">
    <source>
        <dbReference type="EMBL" id="NYD31322.1"/>
    </source>
</evidence>
<keyword evidence="1" id="KW-0732">Signal</keyword>
<comment type="caution">
    <text evidence="2">The sequence shown here is derived from an EMBL/GenBank/DDBJ whole genome shotgun (WGS) entry which is preliminary data.</text>
</comment>
<sequence>MKKTTLGLGSIVLAAAFSLTACGGTDEGKLAKEYCGLLQDASDAAESGDVEKAQKASDALLKWAEDNKDVKGDEDDFAKAVKDECGDLSPAAP</sequence>
<proteinExistence type="predicted"/>
<dbReference type="Proteomes" id="UP000582231">
    <property type="component" value="Unassembled WGS sequence"/>
</dbReference>
<keyword evidence="3" id="KW-1185">Reference proteome</keyword>
<protein>
    <submittedName>
        <fullName evidence="2">Uncharacterized protein</fullName>
    </submittedName>
</protein>
<dbReference type="PROSITE" id="PS51257">
    <property type="entry name" value="PROKAR_LIPOPROTEIN"/>
    <property type="match status" value="1"/>
</dbReference>
<dbReference type="EMBL" id="JACCBF010000001">
    <property type="protein sequence ID" value="NYD31322.1"/>
    <property type="molecule type" value="Genomic_DNA"/>
</dbReference>
<dbReference type="RefSeq" id="WP_179727444.1">
    <property type="nucleotide sequence ID" value="NZ_BAABEF010000001.1"/>
</dbReference>